<dbReference type="InterPro" id="IPR017900">
    <property type="entry name" value="4Fe4S_Fe_S_CS"/>
</dbReference>
<dbReference type="InterPro" id="IPR006058">
    <property type="entry name" value="2Fe2S_fd_BS"/>
</dbReference>
<dbReference type="Gene3D" id="1.10.10.1100">
    <property type="entry name" value="BFD-like [2Fe-2S]-binding domain"/>
    <property type="match status" value="1"/>
</dbReference>
<dbReference type="InterPro" id="IPR051691">
    <property type="entry name" value="Metab_Enz_Cyan_OpOx_G3PDH"/>
</dbReference>
<dbReference type="SUPFAM" id="SSF54292">
    <property type="entry name" value="2Fe-2S ferredoxin-like"/>
    <property type="match status" value="1"/>
</dbReference>
<dbReference type="Pfam" id="PF07992">
    <property type="entry name" value="Pyr_redox_2"/>
    <property type="match status" value="1"/>
</dbReference>
<protein>
    <submittedName>
        <fullName evidence="3">Ferredoxin--NADP reductase</fullName>
        <ecNumber evidence="3">1.18.1.2</ecNumber>
    </submittedName>
</protein>
<dbReference type="InterPro" id="IPR041854">
    <property type="entry name" value="BFD-like_2Fe2S-bd_dom_sf"/>
</dbReference>
<dbReference type="InterPro" id="IPR036010">
    <property type="entry name" value="2Fe-2S_ferredoxin-like_sf"/>
</dbReference>
<keyword evidence="1 3" id="KW-0560">Oxidoreductase</keyword>
<dbReference type="SUPFAM" id="SSF54862">
    <property type="entry name" value="4Fe-4S ferredoxins"/>
    <property type="match status" value="1"/>
</dbReference>
<feature type="domain" description="4Fe-4S ferredoxin-type" evidence="2">
    <location>
        <begin position="496"/>
        <end position="525"/>
    </location>
</feature>
<dbReference type="PRINTS" id="PR00368">
    <property type="entry name" value="FADPNR"/>
</dbReference>
<reference evidence="3" key="1">
    <citation type="submission" date="2019-08" db="EMBL/GenBank/DDBJ databases">
        <authorList>
            <person name="Kucharzyk K."/>
            <person name="Murdoch R.W."/>
            <person name="Higgins S."/>
            <person name="Loffler F."/>
        </authorList>
    </citation>
    <scope>NUCLEOTIDE SEQUENCE</scope>
</reference>
<dbReference type="PANTHER" id="PTHR42949">
    <property type="entry name" value="ANAEROBIC GLYCEROL-3-PHOSPHATE DEHYDROGENASE SUBUNIT B"/>
    <property type="match status" value="1"/>
</dbReference>
<dbReference type="Gene3D" id="3.10.20.440">
    <property type="entry name" value="2Fe-2S iron-sulphur cluster binding domain, sarcosine oxidase, alpha subunit, N-terminal domain"/>
    <property type="match status" value="1"/>
</dbReference>
<name>A0A644SWV6_9ZZZZ</name>
<dbReference type="GO" id="GO:0051537">
    <property type="term" value="F:2 iron, 2 sulfur cluster binding"/>
    <property type="evidence" value="ECO:0007669"/>
    <property type="project" value="InterPro"/>
</dbReference>
<dbReference type="PANTHER" id="PTHR42949:SF3">
    <property type="entry name" value="ANAEROBIC GLYCEROL-3-PHOSPHATE DEHYDROGENASE SUBUNIT B"/>
    <property type="match status" value="1"/>
</dbReference>
<dbReference type="Pfam" id="PF13510">
    <property type="entry name" value="Fer2_4"/>
    <property type="match status" value="1"/>
</dbReference>
<sequence length="715" mass="76504">MRRISSHPVLKLPEGRKKVVFLFNGEPAEGYEGEALSSALVALGKSSFSFHPKDGAPQGLFCANGQCSQCTVLIDGIPKKSCLTALVEGMDVRSLKGLATLPEVDEGLRQAERRALHTDILVIGGGPSGLSAACELGKMGFQVVVADDKERLGGKLVLQTHKFFGSEKDCYAGVRGIDIALKLEEKLKKLPTVTVLRNSPVVAIFKDRKAGIYKDYSSYLLVEFTALVVASGAREKTLLFPGNDLPGVFGAGAFQTLVNRDLVSASERILIVGSGNVGLIAAYHALQAGMQVVGIVEIMGKINGYKVHADKIRRMGVPIHLNTTILRAEGCPPGQGEEAGTENRLCRALVAKVDDRFRPIPGTTLSYQVDTILIAAGLAPCDEFLRQARSYGILAIAAGDAEEIAEASSAMFGGKIAALTLARMLGKKLELEASWLSTREVLKARPGDSFSRSPLMPGSEWRPVFFCSEEIPCNPCATVCPVSSISLRPVRGTIMDLPYFSGATCIGCFSCVAICPGLAVSLVRKLSDTVAELVLPWEFEADFPDGHLMDLVGQEGEFIETAPVVGRRRNPKNGTWLLHFTTSLENASRIAGVRVQPEESNRAVAPDPADRQGEVADPIVCRCERIRLSEIVAFIKDNQVRDINQLKSLRVGMGACGGKTCSQLLDKAFALAGVDPSEVEAGSLRPLFMEIPMGEIVNEGLSKIGGKNAGARGAP</sequence>
<dbReference type="EC" id="1.18.1.2" evidence="3"/>
<dbReference type="Gene3D" id="3.50.50.60">
    <property type="entry name" value="FAD/NAD(P)-binding domain"/>
    <property type="match status" value="2"/>
</dbReference>
<dbReference type="SUPFAM" id="SSF51905">
    <property type="entry name" value="FAD/NAD(P)-binding domain"/>
    <property type="match status" value="1"/>
</dbReference>
<comment type="caution">
    <text evidence="3">The sequence shown here is derived from an EMBL/GenBank/DDBJ whole genome shotgun (WGS) entry which is preliminary data.</text>
</comment>
<dbReference type="GO" id="GO:0004324">
    <property type="term" value="F:ferredoxin-NADP+ reductase activity"/>
    <property type="evidence" value="ECO:0007669"/>
    <property type="project" value="UniProtKB-EC"/>
</dbReference>
<dbReference type="InterPro" id="IPR036188">
    <property type="entry name" value="FAD/NAD-bd_sf"/>
</dbReference>
<dbReference type="PROSITE" id="PS51379">
    <property type="entry name" value="4FE4S_FER_2"/>
    <property type="match status" value="1"/>
</dbReference>
<organism evidence="3">
    <name type="scientific">bioreactor metagenome</name>
    <dbReference type="NCBI Taxonomy" id="1076179"/>
    <lineage>
        <taxon>unclassified sequences</taxon>
        <taxon>metagenomes</taxon>
        <taxon>ecological metagenomes</taxon>
    </lineage>
</organism>
<evidence type="ECO:0000256" key="1">
    <source>
        <dbReference type="ARBA" id="ARBA00023002"/>
    </source>
</evidence>
<gene>
    <name evidence="3" type="ORF">SDC9_04652</name>
</gene>
<dbReference type="Gene3D" id="3.30.70.20">
    <property type="match status" value="1"/>
</dbReference>
<evidence type="ECO:0000259" key="2">
    <source>
        <dbReference type="PROSITE" id="PS51379"/>
    </source>
</evidence>
<evidence type="ECO:0000313" key="3">
    <source>
        <dbReference type="EMBL" id="MPL59104.1"/>
    </source>
</evidence>
<dbReference type="EMBL" id="VSSQ01000008">
    <property type="protein sequence ID" value="MPL59104.1"/>
    <property type="molecule type" value="Genomic_DNA"/>
</dbReference>
<dbReference type="PROSITE" id="PS00198">
    <property type="entry name" value="4FE4S_FER_1"/>
    <property type="match status" value="1"/>
</dbReference>
<accession>A0A644SWV6</accession>
<dbReference type="InterPro" id="IPR023753">
    <property type="entry name" value="FAD/NAD-binding_dom"/>
</dbReference>
<dbReference type="PRINTS" id="PR00411">
    <property type="entry name" value="PNDRDTASEI"/>
</dbReference>
<dbReference type="InterPro" id="IPR042204">
    <property type="entry name" value="2Fe-2S-bd_N"/>
</dbReference>
<proteinExistence type="predicted"/>
<dbReference type="InterPro" id="IPR017896">
    <property type="entry name" value="4Fe4S_Fe-S-bd"/>
</dbReference>
<dbReference type="AlphaFoldDB" id="A0A644SWV6"/>
<dbReference type="PROSITE" id="PS00197">
    <property type="entry name" value="2FE2S_FER_1"/>
    <property type="match status" value="1"/>
</dbReference>